<feature type="compositionally biased region" description="Low complexity" evidence="6">
    <location>
        <begin position="7"/>
        <end position="17"/>
    </location>
</feature>
<evidence type="ECO:0000256" key="1">
    <source>
        <dbReference type="ARBA" id="ARBA00022723"/>
    </source>
</evidence>
<proteinExistence type="predicted"/>
<evidence type="ECO:0000313" key="8">
    <source>
        <dbReference type="EMBL" id="KAG2557817.1"/>
    </source>
</evidence>
<dbReference type="Proteomes" id="UP000823388">
    <property type="component" value="Chromosome 8N"/>
</dbReference>
<name>A0A8T0P6M4_PANVG</name>
<protein>
    <recommendedName>
        <fullName evidence="7">GRF-type domain-containing protein</fullName>
    </recommendedName>
</protein>
<dbReference type="PANTHER" id="PTHR33248">
    <property type="entry name" value="ZINC ION-BINDING PROTEIN"/>
    <property type="match status" value="1"/>
</dbReference>
<keyword evidence="2 4" id="KW-0863">Zinc-finger</keyword>
<sequence length="184" mass="21688">MDGTCTRSSWWSASSSRGRGGEEKERLTSPVPYRVGPYDYSPAVKCLCNRKAPCWTSWSDDNPGRRYYRCPSGLKPGDCGYYAWIDCQTTEYERVLLCDLRDAVWQLRKEKAEEQQQVQRVQEENGDLRQLIVQLENEKDDLKKKMEEKEQLDIKENRNFSCFRRCIVVFALLELLFVLKYSRM</sequence>
<evidence type="ECO:0000256" key="5">
    <source>
        <dbReference type="SAM" id="Coils"/>
    </source>
</evidence>
<accession>A0A8T0P6M4</accession>
<feature type="region of interest" description="Disordered" evidence="6">
    <location>
        <begin position="1"/>
        <end position="28"/>
    </location>
</feature>
<dbReference type="PROSITE" id="PS51999">
    <property type="entry name" value="ZF_GRF"/>
    <property type="match status" value="1"/>
</dbReference>
<dbReference type="EMBL" id="CM029052">
    <property type="protein sequence ID" value="KAG2557817.1"/>
    <property type="molecule type" value="Genomic_DNA"/>
</dbReference>
<keyword evidence="3" id="KW-0862">Zinc</keyword>
<dbReference type="AlphaFoldDB" id="A0A8T0P6M4"/>
<evidence type="ECO:0000256" key="6">
    <source>
        <dbReference type="SAM" id="MobiDB-lite"/>
    </source>
</evidence>
<keyword evidence="1" id="KW-0479">Metal-binding</keyword>
<evidence type="ECO:0000256" key="4">
    <source>
        <dbReference type="PROSITE-ProRule" id="PRU01343"/>
    </source>
</evidence>
<feature type="domain" description="GRF-type" evidence="7">
    <location>
        <begin position="46"/>
        <end position="88"/>
    </location>
</feature>
<keyword evidence="5" id="KW-0175">Coiled coil</keyword>
<comment type="caution">
    <text evidence="8">The sequence shown here is derived from an EMBL/GenBank/DDBJ whole genome shotgun (WGS) entry which is preliminary data.</text>
</comment>
<reference evidence="8" key="1">
    <citation type="submission" date="2020-05" db="EMBL/GenBank/DDBJ databases">
        <title>WGS assembly of Panicum virgatum.</title>
        <authorList>
            <person name="Lovell J.T."/>
            <person name="Jenkins J."/>
            <person name="Shu S."/>
            <person name="Juenger T.E."/>
            <person name="Schmutz J."/>
        </authorList>
    </citation>
    <scope>NUCLEOTIDE SEQUENCE</scope>
    <source>
        <strain evidence="8">AP13</strain>
    </source>
</reference>
<gene>
    <name evidence="8" type="ORF">PVAP13_8NG221600</name>
</gene>
<dbReference type="InterPro" id="IPR010666">
    <property type="entry name" value="Znf_GRF"/>
</dbReference>
<feature type="coiled-coil region" evidence="5">
    <location>
        <begin position="104"/>
        <end position="155"/>
    </location>
</feature>
<dbReference type="Pfam" id="PF06839">
    <property type="entry name" value="Zn_ribbon_GRF"/>
    <property type="match status" value="1"/>
</dbReference>
<evidence type="ECO:0000313" key="9">
    <source>
        <dbReference type="Proteomes" id="UP000823388"/>
    </source>
</evidence>
<keyword evidence="9" id="KW-1185">Reference proteome</keyword>
<dbReference type="GO" id="GO:0008270">
    <property type="term" value="F:zinc ion binding"/>
    <property type="evidence" value="ECO:0007669"/>
    <property type="project" value="UniProtKB-KW"/>
</dbReference>
<organism evidence="8 9">
    <name type="scientific">Panicum virgatum</name>
    <name type="common">Blackwell switchgrass</name>
    <dbReference type="NCBI Taxonomy" id="38727"/>
    <lineage>
        <taxon>Eukaryota</taxon>
        <taxon>Viridiplantae</taxon>
        <taxon>Streptophyta</taxon>
        <taxon>Embryophyta</taxon>
        <taxon>Tracheophyta</taxon>
        <taxon>Spermatophyta</taxon>
        <taxon>Magnoliopsida</taxon>
        <taxon>Liliopsida</taxon>
        <taxon>Poales</taxon>
        <taxon>Poaceae</taxon>
        <taxon>PACMAD clade</taxon>
        <taxon>Panicoideae</taxon>
        <taxon>Panicodae</taxon>
        <taxon>Paniceae</taxon>
        <taxon>Panicinae</taxon>
        <taxon>Panicum</taxon>
        <taxon>Panicum sect. Hiantes</taxon>
    </lineage>
</organism>
<evidence type="ECO:0000256" key="3">
    <source>
        <dbReference type="ARBA" id="ARBA00022833"/>
    </source>
</evidence>
<evidence type="ECO:0000256" key="2">
    <source>
        <dbReference type="ARBA" id="ARBA00022771"/>
    </source>
</evidence>
<evidence type="ECO:0000259" key="7">
    <source>
        <dbReference type="PROSITE" id="PS51999"/>
    </source>
</evidence>